<evidence type="ECO:0000313" key="2">
    <source>
        <dbReference type="Proteomes" id="UP000694569"/>
    </source>
</evidence>
<keyword evidence="2" id="KW-1185">Reference proteome</keyword>
<dbReference type="PANTHER" id="PTHR46880:SF8">
    <property type="entry name" value="E3 SUMO-PROTEIN LIGASE KIAA1586"/>
    <property type="match status" value="1"/>
</dbReference>
<reference evidence="1" key="1">
    <citation type="submission" date="2025-08" db="UniProtKB">
        <authorList>
            <consortium name="Ensembl"/>
        </authorList>
    </citation>
    <scope>IDENTIFICATION</scope>
</reference>
<sequence>MSKQKRSDHGVMLCRKRTCARFKIEWLDELVETEMPSSGKKQTVMLKDVFTYNENSDAVICNVCKKADAPGEFTNGKRWNEWKLDYLKRHLLHKTHLESVAKLVNISKGGILKMFTESASDREQRLEVAQRKISKPEQVKILIDNVILAIKLNASMLSVQEIHAHVAKYVQLPESWRSKNYAFEFVESINMVVKAQILTEINSAPFHTLIADESTDVSITKMLILYLKFRPVGMNIHKTVFAGILKLSACDSTSITMAIKQFYADCKLDLQKMVMFTSDGASVMLGKQNGVAAQLRREVPHVLEQHCVAHREDLGIDDAWKNVSLMKDIETLLRTVYTLFSKSTVKRQELAELAKVTESDVIAFRPLNEVRWLSRYFAVNAIMRNYTVLEEYCGQQVSENNDPINKYCLKRLRNPQYHVALTVLHDVLGQLADLSKVFQRSCLSPVEAHQLVKAKIAKLRSQYLGECVHWSDDAKDLLTKYEEVDTASVIRFIERVCDHLDRRFPDDELLDWKVFELRTLTDVSSYENGQTEIANLAVKYSKLLGKTDSDEYKKQTCKQYRDFKFIACEKVKAGMFKNFNDIVSYILTEEEFSELALLVDICASFQASSAECERGFSLMNATKTKMRNRLQVDHLDCLIRIKTYLNSGEHINLDQVYTRWQLTRDRREQI</sequence>
<dbReference type="OrthoDB" id="62528at2759"/>
<proteinExistence type="predicted"/>
<dbReference type="GeneTree" id="ENSGT00940000166390"/>
<dbReference type="SUPFAM" id="SSF53098">
    <property type="entry name" value="Ribonuclease H-like"/>
    <property type="match status" value="1"/>
</dbReference>
<dbReference type="Ensembl" id="ENSLLET00000013922.1">
    <property type="protein sequence ID" value="ENSLLEP00000013403.1"/>
    <property type="gene ID" value="ENSLLEG00000008486.1"/>
</dbReference>
<dbReference type="Proteomes" id="UP000694569">
    <property type="component" value="Unplaced"/>
</dbReference>
<protein>
    <submittedName>
        <fullName evidence="1">Uncharacterized protein</fullName>
    </submittedName>
</protein>
<dbReference type="AlphaFoldDB" id="A0A8C5MKS9"/>
<name>A0A8C5MKS9_9ANUR</name>
<evidence type="ECO:0000313" key="1">
    <source>
        <dbReference type="Ensembl" id="ENSLLEP00000013403.1"/>
    </source>
</evidence>
<accession>A0A8C5MKS9</accession>
<reference evidence="1" key="2">
    <citation type="submission" date="2025-09" db="UniProtKB">
        <authorList>
            <consortium name="Ensembl"/>
        </authorList>
    </citation>
    <scope>IDENTIFICATION</scope>
</reference>
<dbReference type="InterPro" id="IPR012337">
    <property type="entry name" value="RNaseH-like_sf"/>
</dbReference>
<organism evidence="1 2">
    <name type="scientific">Leptobrachium leishanense</name>
    <name type="common">Leishan spiny toad</name>
    <dbReference type="NCBI Taxonomy" id="445787"/>
    <lineage>
        <taxon>Eukaryota</taxon>
        <taxon>Metazoa</taxon>
        <taxon>Chordata</taxon>
        <taxon>Craniata</taxon>
        <taxon>Vertebrata</taxon>
        <taxon>Euteleostomi</taxon>
        <taxon>Amphibia</taxon>
        <taxon>Batrachia</taxon>
        <taxon>Anura</taxon>
        <taxon>Pelobatoidea</taxon>
        <taxon>Megophryidae</taxon>
        <taxon>Leptobrachium</taxon>
    </lineage>
</organism>
<dbReference type="PANTHER" id="PTHR46880">
    <property type="entry name" value="RAS-ASSOCIATING DOMAIN-CONTAINING PROTEIN"/>
    <property type="match status" value="1"/>
</dbReference>